<dbReference type="EMBL" id="QUTB01005623">
    <property type="protein sequence ID" value="RHY54348.1"/>
    <property type="molecule type" value="Genomic_DNA"/>
</dbReference>
<reference evidence="18 19" key="2">
    <citation type="submission" date="2018-08" db="EMBL/GenBank/DDBJ databases">
        <title>Aphanomyces genome sequencing and annotation.</title>
        <authorList>
            <person name="Minardi D."/>
            <person name="Oidtmann B."/>
            <person name="Van Der Giezen M."/>
            <person name="Studholme D.J."/>
        </authorList>
    </citation>
    <scope>NUCLEOTIDE SEQUENCE [LARGE SCALE GENOMIC DNA]</scope>
    <source>
        <strain evidence="15 20">197901</strain>
        <strain evidence="12 22">D2</strain>
        <strain evidence="17 24">Da</strain>
        <strain evidence="16 26">FDL457</strain>
        <strain evidence="9 18">Kv</strain>
        <strain evidence="11 19">SA</strain>
        <strain evidence="13 23">Si</strain>
        <strain evidence="14 25">Sv</strain>
        <strain evidence="10 21">Yx</strain>
    </source>
</reference>
<dbReference type="EMBL" id="QUTE01014167">
    <property type="protein sequence ID" value="RHZ02954.1"/>
    <property type="molecule type" value="Genomic_DNA"/>
</dbReference>
<dbReference type="RefSeq" id="XP_009831842.1">
    <property type="nucleotide sequence ID" value="XM_009833540.1"/>
</dbReference>
<dbReference type="Proteomes" id="UP000283543">
    <property type="component" value="Unassembled WGS sequence"/>
</dbReference>
<evidence type="ECO:0000313" key="15">
    <source>
        <dbReference type="EMBL" id="RHZ02954.1"/>
    </source>
</evidence>
<evidence type="ECO:0000313" key="22">
    <source>
        <dbReference type="Proteomes" id="UP000266643"/>
    </source>
</evidence>
<evidence type="ECO:0000313" key="14">
    <source>
        <dbReference type="EMBL" id="RHY89354.1"/>
    </source>
</evidence>
<accession>W4GJP1</accession>
<dbReference type="OrthoDB" id="73348at2759"/>
<evidence type="ECO:0000256" key="2">
    <source>
        <dbReference type="ARBA" id="ARBA00004496"/>
    </source>
</evidence>
<dbReference type="Proteomes" id="UP000266643">
    <property type="component" value="Unassembled WGS sequence"/>
</dbReference>
<protein>
    <recommendedName>
        <fullName evidence="6">C2H2-type domain-containing protein</fullName>
    </recommendedName>
</protein>
<evidence type="ECO:0000313" key="11">
    <source>
        <dbReference type="EMBL" id="RHY37687.1"/>
    </source>
</evidence>
<dbReference type="SUPFAM" id="SSF118359">
    <property type="entry name" value="Expressed protein At2g23090/F21P24.15"/>
    <property type="match status" value="1"/>
</dbReference>
<dbReference type="EMBL" id="QUTF01013757">
    <property type="protein sequence ID" value="RHZ16207.1"/>
    <property type="molecule type" value="Genomic_DNA"/>
</dbReference>
<dbReference type="InterPro" id="IPR026939">
    <property type="entry name" value="ZNF706/At2g23090_sf"/>
</dbReference>
<evidence type="ECO:0000313" key="7">
    <source>
        <dbReference type="EMBL" id="ETV79123.1"/>
    </source>
</evidence>
<name>W4GJP1_APHAT</name>
<organism evidence="7">
    <name type="scientific">Aphanomyces astaci</name>
    <name type="common">Crayfish plague agent</name>
    <dbReference type="NCBI Taxonomy" id="112090"/>
    <lineage>
        <taxon>Eukaryota</taxon>
        <taxon>Sar</taxon>
        <taxon>Stramenopiles</taxon>
        <taxon>Oomycota</taxon>
        <taxon>Saprolegniomycetes</taxon>
        <taxon>Saprolegniales</taxon>
        <taxon>Verrucalvaceae</taxon>
        <taxon>Aphanomyces</taxon>
    </lineage>
</organism>
<feature type="domain" description="C2H2-type" evidence="6">
    <location>
        <begin position="48"/>
        <end position="69"/>
    </location>
</feature>
<evidence type="ECO:0000313" key="17">
    <source>
        <dbReference type="EMBL" id="RHZ34609.1"/>
    </source>
</evidence>
<proteinExistence type="predicted"/>
<dbReference type="AlphaFoldDB" id="W4GJP1"/>
<evidence type="ECO:0000313" key="13">
    <source>
        <dbReference type="EMBL" id="RHY54348.1"/>
    </source>
</evidence>
<dbReference type="Proteomes" id="UP000266196">
    <property type="component" value="Unassembled WGS sequence"/>
</dbReference>
<dbReference type="InterPro" id="IPR013087">
    <property type="entry name" value="Znf_C2H2_type"/>
</dbReference>
<feature type="compositionally biased region" description="Basic residues" evidence="5">
    <location>
        <begin position="1"/>
        <end position="10"/>
    </location>
</feature>
<feature type="compositionally biased region" description="Basic and acidic residues" evidence="5">
    <location>
        <begin position="90"/>
        <end position="111"/>
    </location>
</feature>
<evidence type="ECO:0000256" key="5">
    <source>
        <dbReference type="SAM" id="MobiDB-lite"/>
    </source>
</evidence>
<evidence type="ECO:0000256" key="1">
    <source>
        <dbReference type="ARBA" id="ARBA00004123"/>
    </source>
</evidence>
<dbReference type="EMBL" id="QUTD01007108">
    <property type="protein sequence ID" value="RHY51785.1"/>
    <property type="molecule type" value="Genomic_DNA"/>
</dbReference>
<dbReference type="PANTHER" id="PTHR21213">
    <property type="entry name" value="GEO09665P1-RELATED"/>
    <property type="match status" value="1"/>
</dbReference>
<evidence type="ECO:0000313" key="21">
    <source>
        <dbReference type="Proteomes" id="UP000266239"/>
    </source>
</evidence>
<evidence type="ECO:0000313" key="27">
    <source>
        <dbReference type="Proteomes" id="UP000469452"/>
    </source>
</evidence>
<comment type="subcellular location">
    <subcellularLocation>
        <location evidence="2">Cytoplasm</location>
    </subcellularLocation>
    <subcellularLocation>
        <location evidence="1">Nucleus</location>
    </subcellularLocation>
</comment>
<gene>
    <name evidence="8" type="ORF">AaE_008409</name>
    <name evidence="10" type="ORF">DYB25_010547</name>
    <name evidence="16" type="ORF">DYB26_003514</name>
    <name evidence="12" type="ORF">DYB30_010353</name>
    <name evidence="15" type="ORF">DYB31_010529</name>
    <name evidence="13" type="ORF">DYB34_004161</name>
    <name evidence="14" type="ORF">DYB35_005379</name>
    <name evidence="9" type="ORF">DYB36_004992</name>
    <name evidence="17" type="ORF">DYB37_008823</name>
    <name evidence="11" type="ORF">DYB38_004899</name>
    <name evidence="7" type="ORF">H257_07858</name>
</gene>
<evidence type="ECO:0000313" key="18">
    <source>
        <dbReference type="Proteomes" id="UP000265427"/>
    </source>
</evidence>
<dbReference type="Proteomes" id="UP000286510">
    <property type="component" value="Unassembled WGS sequence"/>
</dbReference>
<evidence type="ECO:0000313" key="16">
    <source>
        <dbReference type="EMBL" id="RHZ16207.1"/>
    </source>
</evidence>
<evidence type="ECO:0000313" key="23">
    <source>
        <dbReference type="Proteomes" id="UP000283543"/>
    </source>
</evidence>
<dbReference type="EMBL" id="VJMI01014233">
    <property type="protein sequence ID" value="KAF0745513.1"/>
    <property type="molecule type" value="Genomic_DNA"/>
</dbReference>
<dbReference type="Proteomes" id="UP000469452">
    <property type="component" value="Unassembled WGS sequence"/>
</dbReference>
<evidence type="ECO:0000256" key="3">
    <source>
        <dbReference type="ARBA" id="ARBA00022490"/>
    </source>
</evidence>
<keyword evidence="4" id="KW-0539">Nucleus</keyword>
<evidence type="ECO:0000313" key="9">
    <source>
        <dbReference type="EMBL" id="RHY07010.1"/>
    </source>
</evidence>
<dbReference type="Proteomes" id="UP000265716">
    <property type="component" value="Unassembled WGS sequence"/>
</dbReference>
<dbReference type="Proteomes" id="UP000285712">
    <property type="component" value="Unassembled WGS sequence"/>
</dbReference>
<feature type="region of interest" description="Disordered" evidence="5">
    <location>
        <begin position="1"/>
        <end position="37"/>
    </location>
</feature>
<dbReference type="EMBL" id="QUTA01001418">
    <property type="protein sequence ID" value="RHY33254.1"/>
    <property type="molecule type" value="Genomic_DNA"/>
</dbReference>
<dbReference type="GO" id="GO:0005737">
    <property type="term" value="C:cytoplasm"/>
    <property type="evidence" value="ECO:0007669"/>
    <property type="project" value="UniProtKB-SubCell"/>
</dbReference>
<dbReference type="InterPro" id="IPR045230">
    <property type="entry name" value="MBS1/2-like"/>
</dbReference>
<evidence type="ECO:0000256" key="4">
    <source>
        <dbReference type="ARBA" id="ARBA00023242"/>
    </source>
</evidence>
<feature type="region of interest" description="Disordered" evidence="5">
    <location>
        <begin position="90"/>
        <end position="118"/>
    </location>
</feature>
<dbReference type="EMBL" id="KI913129">
    <property type="protein sequence ID" value="ETV79123.1"/>
    <property type="molecule type" value="Genomic_DNA"/>
</dbReference>
<dbReference type="GO" id="GO:0005634">
    <property type="term" value="C:nucleus"/>
    <property type="evidence" value="ECO:0007669"/>
    <property type="project" value="UniProtKB-SubCell"/>
</dbReference>
<evidence type="ECO:0000313" key="26">
    <source>
        <dbReference type="Proteomes" id="UP000286510"/>
    </source>
</evidence>
<dbReference type="EMBL" id="QUSZ01006090">
    <property type="protein sequence ID" value="RHY07010.1"/>
    <property type="molecule type" value="Genomic_DNA"/>
</dbReference>
<dbReference type="EMBL" id="QUTC01012088">
    <property type="protein sequence ID" value="RHY37687.1"/>
    <property type="molecule type" value="Genomic_DNA"/>
</dbReference>
<dbReference type="PANTHER" id="PTHR21213:SF0">
    <property type="entry name" value="ZINC FINGER PROTEIN 706"/>
    <property type="match status" value="1"/>
</dbReference>
<dbReference type="VEuPathDB" id="FungiDB:H257_07858"/>
<evidence type="ECO:0000313" key="19">
    <source>
        <dbReference type="Proteomes" id="UP000265716"/>
    </source>
</evidence>
<dbReference type="Proteomes" id="UP000266239">
    <property type="component" value="Unassembled WGS sequence"/>
</dbReference>
<reference evidence="8 27" key="3">
    <citation type="submission" date="2019-06" db="EMBL/GenBank/DDBJ databases">
        <title>Genomics analysis of Aphanomyces spp. identifies a new class of oomycete effector associated with host adaptation.</title>
        <authorList>
            <person name="Gaulin E."/>
        </authorList>
    </citation>
    <scope>NUCLEOTIDE SEQUENCE [LARGE SCALE GENOMIC DNA]</scope>
    <source>
        <strain evidence="8 27">E</strain>
    </source>
</reference>
<evidence type="ECO:0000313" key="20">
    <source>
        <dbReference type="Proteomes" id="UP000266196"/>
    </source>
</evidence>
<evidence type="ECO:0000313" key="12">
    <source>
        <dbReference type="EMBL" id="RHY51785.1"/>
    </source>
</evidence>
<evidence type="ECO:0000313" key="24">
    <source>
        <dbReference type="Proteomes" id="UP000285430"/>
    </source>
</evidence>
<dbReference type="Proteomes" id="UP000265427">
    <property type="component" value="Unassembled WGS sequence"/>
</dbReference>
<dbReference type="GeneID" id="20809854"/>
<dbReference type="EMBL" id="QUTH01000228">
    <property type="protein sequence ID" value="RHZ34609.1"/>
    <property type="molecule type" value="Genomic_DNA"/>
</dbReference>
<reference evidence="7" key="1">
    <citation type="submission" date="2013-12" db="EMBL/GenBank/DDBJ databases">
        <title>The Genome Sequence of Aphanomyces astaci APO3.</title>
        <authorList>
            <consortium name="The Broad Institute Genomics Platform"/>
            <person name="Russ C."/>
            <person name="Tyler B."/>
            <person name="van West P."/>
            <person name="Dieguez-Uribeondo J."/>
            <person name="Young S.K."/>
            <person name="Zeng Q."/>
            <person name="Gargeya S."/>
            <person name="Fitzgerald M."/>
            <person name="Abouelleil A."/>
            <person name="Alvarado L."/>
            <person name="Chapman S.B."/>
            <person name="Gainer-Dewar J."/>
            <person name="Goldberg J."/>
            <person name="Griggs A."/>
            <person name="Gujja S."/>
            <person name="Hansen M."/>
            <person name="Howarth C."/>
            <person name="Imamovic A."/>
            <person name="Ireland A."/>
            <person name="Larimer J."/>
            <person name="McCowan C."/>
            <person name="Murphy C."/>
            <person name="Pearson M."/>
            <person name="Poon T.W."/>
            <person name="Priest M."/>
            <person name="Roberts A."/>
            <person name="Saif S."/>
            <person name="Shea T."/>
            <person name="Sykes S."/>
            <person name="Wortman J."/>
            <person name="Nusbaum C."/>
            <person name="Birren B."/>
        </authorList>
    </citation>
    <scope>NUCLEOTIDE SEQUENCE [LARGE SCALE GENOMIC DNA]</scope>
    <source>
        <strain evidence="7">APO3</strain>
    </source>
</reference>
<evidence type="ECO:0000259" key="6">
    <source>
        <dbReference type="PROSITE" id="PS00028"/>
    </source>
</evidence>
<dbReference type="Proteomes" id="UP000285430">
    <property type="component" value="Unassembled WGS sequence"/>
</dbReference>
<dbReference type="EMBL" id="QUTG01004027">
    <property type="protein sequence ID" value="RHY89354.1"/>
    <property type="molecule type" value="Genomic_DNA"/>
</dbReference>
<evidence type="ECO:0000313" key="25">
    <source>
        <dbReference type="Proteomes" id="UP000285712"/>
    </source>
</evidence>
<sequence length="139" mass="14865">MGGKAKTQKHTAKEINMKHKAAKERAGGAGGGASGLENRKCQKVGVKCDVCLNEFLSFPDMRIHYDSRHPREVFPEEAVKEAFLAAKNKTAERRVGHQQGKLDYKHKEDAAKPAPAGGRAKAAADDLAALLSAGVAGMK</sequence>
<keyword evidence="3" id="KW-0963">Cytoplasm</keyword>
<evidence type="ECO:0000313" key="10">
    <source>
        <dbReference type="EMBL" id="RHY33254.1"/>
    </source>
</evidence>
<dbReference type="PROSITE" id="PS00028">
    <property type="entry name" value="ZINC_FINGER_C2H2_1"/>
    <property type="match status" value="1"/>
</dbReference>
<dbReference type="Gene3D" id="4.10.1050.10">
    <property type="entry name" value="At2g23090-like"/>
    <property type="match status" value="1"/>
</dbReference>
<evidence type="ECO:0000313" key="8">
    <source>
        <dbReference type="EMBL" id="KAF0745513.1"/>
    </source>
</evidence>